<evidence type="ECO:0000256" key="4">
    <source>
        <dbReference type="SAM" id="MobiDB-lite"/>
    </source>
</evidence>
<protein>
    <submittedName>
        <fullName evidence="5">Nucleoside-triphosphatase THEP1</fullName>
    </submittedName>
</protein>
<evidence type="ECO:0000256" key="2">
    <source>
        <dbReference type="ARBA" id="ARBA00022801"/>
    </source>
</evidence>
<organism evidence="5">
    <name type="scientific">Tetraselmis sp. GSL018</name>
    <dbReference type="NCBI Taxonomy" id="582737"/>
    <lineage>
        <taxon>Eukaryota</taxon>
        <taxon>Viridiplantae</taxon>
        <taxon>Chlorophyta</taxon>
        <taxon>core chlorophytes</taxon>
        <taxon>Chlorodendrophyceae</taxon>
        <taxon>Chlorodendrales</taxon>
        <taxon>Chlorodendraceae</taxon>
        <taxon>Tetraselmis</taxon>
    </lineage>
</organism>
<dbReference type="PANTHER" id="PTHR43146:SF1">
    <property type="entry name" value="CANCER-RELATED NUCLEOSIDE-TRIPHOSPHATASE"/>
    <property type="match status" value="1"/>
</dbReference>
<dbReference type="Gene3D" id="3.40.50.300">
    <property type="entry name" value="P-loop containing nucleotide triphosphate hydrolases"/>
    <property type="match status" value="1"/>
</dbReference>
<dbReference type="AlphaFoldDB" id="A0A061SBF8"/>
<dbReference type="SUPFAM" id="SSF52141">
    <property type="entry name" value="Uracil-DNA glycosylase-like"/>
    <property type="match status" value="1"/>
</dbReference>
<dbReference type="GO" id="GO:0005524">
    <property type="term" value="F:ATP binding"/>
    <property type="evidence" value="ECO:0007669"/>
    <property type="project" value="UniProtKB-KW"/>
</dbReference>
<reference evidence="5" key="1">
    <citation type="submission" date="2014-05" db="EMBL/GenBank/DDBJ databases">
        <title>The transcriptome of the halophilic microalga Tetraselmis sp. GSL018 isolated from the Great Salt Lake, Utah.</title>
        <authorList>
            <person name="Jinkerson R.E."/>
            <person name="D'Adamo S."/>
            <person name="Posewitz M.C."/>
        </authorList>
    </citation>
    <scope>NUCLEOTIDE SEQUENCE</scope>
    <source>
        <strain evidence="5">GSL018</strain>
    </source>
</reference>
<dbReference type="InterPro" id="IPR004948">
    <property type="entry name" value="Nuc-triphosphatase_THEP1"/>
</dbReference>
<sequence length="365" mass="39371">MPHIFITGQPGVGKTTLVRSVVERLRDAQAPQKLYGFYTEELRGPGGRTGFDVVTIEGERGPLARIGNPKKGEPAVGKYAVDVASFERLALPQMKPTPGALVVVDEVGKMELFSKAFSSAVTELLDSPCLVLGTIPVPKYGRTIPQVETIKARPDVEVLQITKGSRDGMADKVFQDLLPLLGGRSRGVEGRRGHTAGVPVPEPCPPMFQGLPGTARVLLLGHTSSPLPSDPSMAYSERSMWKILDNLIGAQPGEPYAERTARVGQLGVALWDVVADVHLAGQRSAKRHRGAPNDIPDWLERNPGVHTIAFNGAKAAEAAKEFMPDTLQRYRTVVLPSSSSSNSRTRLSDKLTAWREALGELSHPA</sequence>
<dbReference type="GO" id="GO:0017111">
    <property type="term" value="F:ribonucleoside triphosphate phosphatase activity"/>
    <property type="evidence" value="ECO:0007669"/>
    <property type="project" value="InterPro"/>
</dbReference>
<dbReference type="Gene3D" id="3.40.470.10">
    <property type="entry name" value="Uracil-DNA glycosylase-like domain"/>
    <property type="match status" value="1"/>
</dbReference>
<dbReference type="CDD" id="cd19482">
    <property type="entry name" value="RecA-like_Thep1"/>
    <property type="match status" value="1"/>
</dbReference>
<gene>
    <name evidence="5" type="primary">K06928</name>
    <name evidence="5" type="ORF">TSPGSL018_5611</name>
</gene>
<dbReference type="SUPFAM" id="SSF52540">
    <property type="entry name" value="P-loop containing nucleoside triphosphate hydrolases"/>
    <property type="match status" value="1"/>
</dbReference>
<name>A0A061SBF8_9CHLO</name>
<dbReference type="PANTHER" id="PTHR43146">
    <property type="entry name" value="CANCER-RELATED NUCLEOSIDE-TRIPHOSPHATASE"/>
    <property type="match status" value="1"/>
</dbReference>
<accession>A0A061SBF8</accession>
<keyword evidence="2" id="KW-0378">Hydrolase</keyword>
<dbReference type="Pfam" id="PF03266">
    <property type="entry name" value="NTPase_1"/>
    <property type="match status" value="1"/>
</dbReference>
<dbReference type="EMBL" id="GBEZ01002577">
    <property type="protein sequence ID" value="JAC82492.1"/>
    <property type="molecule type" value="Transcribed_RNA"/>
</dbReference>
<keyword evidence="1" id="KW-0547">Nucleotide-binding</keyword>
<keyword evidence="3" id="KW-0067">ATP-binding</keyword>
<evidence type="ECO:0000313" key="5">
    <source>
        <dbReference type="EMBL" id="JAC82492.1"/>
    </source>
</evidence>
<proteinExistence type="predicted"/>
<feature type="region of interest" description="Disordered" evidence="4">
    <location>
        <begin position="185"/>
        <end position="205"/>
    </location>
</feature>
<dbReference type="InterPro" id="IPR027417">
    <property type="entry name" value="P-loop_NTPase"/>
</dbReference>
<dbReference type="InterPro" id="IPR036895">
    <property type="entry name" value="Uracil-DNA_glycosylase-like_sf"/>
</dbReference>
<evidence type="ECO:0000256" key="1">
    <source>
        <dbReference type="ARBA" id="ARBA00022741"/>
    </source>
</evidence>
<evidence type="ECO:0000256" key="3">
    <source>
        <dbReference type="ARBA" id="ARBA00022840"/>
    </source>
</evidence>